<dbReference type="Gene3D" id="3.40.50.2300">
    <property type="match status" value="2"/>
</dbReference>
<sequence>MRIFVVLSYEDASRKLFCQVYHQQLYGKGFVWVLPGWYNNEWWRKDKLVEGCTFDQLETAVVESMYISVEASNFTTSPDDDLIAGIKAKDYERELHLVRTKLEESGMKFTFSGLEPFGYDALWAVALALNKSQNDLALEGRRLEDFTYDDNITGTVMFEAMKSTIFSGLSGPVSFAGGDRKGDTNIEQLQGTCRSDWESFQFYCYKFVNESKDWQSARQVCRNLADDKDAYLVSVLSKEEIDFIRSSVLQGEW</sequence>
<evidence type="ECO:0000256" key="2">
    <source>
        <dbReference type="ARBA" id="ARBA00022692"/>
    </source>
</evidence>
<dbReference type="GO" id="GO:0004965">
    <property type="term" value="F:G protein-coupled GABA receptor activity"/>
    <property type="evidence" value="ECO:0007669"/>
    <property type="project" value="InterPro"/>
</dbReference>
<dbReference type="Gene3D" id="3.10.100.10">
    <property type="entry name" value="Mannose-Binding Protein A, subunit A"/>
    <property type="match status" value="1"/>
</dbReference>
<keyword evidence="11" id="KW-1185">Reference proteome</keyword>
<keyword evidence="2" id="KW-0812">Transmembrane</keyword>
<evidence type="ECO:0000256" key="4">
    <source>
        <dbReference type="ARBA" id="ARBA00023040"/>
    </source>
</evidence>
<keyword evidence="5" id="KW-0472">Membrane</keyword>
<dbReference type="GO" id="GO:0007214">
    <property type="term" value="P:gamma-aminobutyric acid signaling pathway"/>
    <property type="evidence" value="ECO:0007669"/>
    <property type="project" value="TreeGrafter"/>
</dbReference>
<dbReference type="InterPro" id="IPR016186">
    <property type="entry name" value="C-type_lectin-like/link_sf"/>
</dbReference>
<dbReference type="InterPro" id="IPR001828">
    <property type="entry name" value="ANF_lig-bd_rcpt"/>
</dbReference>
<evidence type="ECO:0000256" key="3">
    <source>
        <dbReference type="ARBA" id="ARBA00022989"/>
    </source>
</evidence>
<dbReference type="CDD" id="cd00037">
    <property type="entry name" value="CLECT"/>
    <property type="match status" value="1"/>
</dbReference>
<keyword evidence="8" id="KW-0807">Transducer</keyword>
<dbReference type="PRINTS" id="PR01177">
    <property type="entry name" value="GABAB1RECPTR"/>
</dbReference>
<dbReference type="OrthoDB" id="17569at2759"/>
<evidence type="ECO:0000313" key="10">
    <source>
        <dbReference type="EMBL" id="PIK42238.1"/>
    </source>
</evidence>
<evidence type="ECO:0000256" key="1">
    <source>
        <dbReference type="ARBA" id="ARBA00004370"/>
    </source>
</evidence>
<dbReference type="Pfam" id="PF01094">
    <property type="entry name" value="ANF_receptor"/>
    <property type="match status" value="1"/>
</dbReference>
<keyword evidence="7" id="KW-0325">Glycoprotein</keyword>
<dbReference type="InterPro" id="IPR028082">
    <property type="entry name" value="Peripla_BP_I"/>
</dbReference>
<dbReference type="GO" id="GO:0038039">
    <property type="term" value="C:G protein-coupled receptor heterodimeric complex"/>
    <property type="evidence" value="ECO:0007669"/>
    <property type="project" value="TreeGrafter"/>
</dbReference>
<proteinExistence type="predicted"/>
<dbReference type="SUPFAM" id="SSF56436">
    <property type="entry name" value="C-type lectin-like"/>
    <property type="match status" value="1"/>
</dbReference>
<dbReference type="InterPro" id="IPR016187">
    <property type="entry name" value="CTDL_fold"/>
</dbReference>
<gene>
    <name evidence="10" type="ORF">BSL78_20916</name>
</gene>
<feature type="domain" description="C-type lectin" evidence="9">
    <location>
        <begin position="200"/>
        <end position="253"/>
    </location>
</feature>
<name>A0A2G8K2K4_STIJA</name>
<organism evidence="10 11">
    <name type="scientific">Stichopus japonicus</name>
    <name type="common">Sea cucumber</name>
    <dbReference type="NCBI Taxonomy" id="307972"/>
    <lineage>
        <taxon>Eukaryota</taxon>
        <taxon>Metazoa</taxon>
        <taxon>Echinodermata</taxon>
        <taxon>Eleutherozoa</taxon>
        <taxon>Echinozoa</taxon>
        <taxon>Holothuroidea</taxon>
        <taxon>Aspidochirotacea</taxon>
        <taxon>Aspidochirotida</taxon>
        <taxon>Stichopodidae</taxon>
        <taxon>Apostichopus</taxon>
    </lineage>
</organism>
<keyword evidence="3" id="KW-1133">Transmembrane helix</keyword>
<comment type="caution">
    <text evidence="10">The sequence shown here is derived from an EMBL/GenBank/DDBJ whole genome shotgun (WGS) entry which is preliminary data.</text>
</comment>
<dbReference type="PANTHER" id="PTHR10519:SF20">
    <property type="entry name" value="G-PROTEIN COUPLED RECEPTOR 156-RELATED"/>
    <property type="match status" value="1"/>
</dbReference>
<dbReference type="Proteomes" id="UP000230750">
    <property type="component" value="Unassembled WGS sequence"/>
</dbReference>
<keyword evidence="6" id="KW-0675">Receptor</keyword>
<evidence type="ECO:0000259" key="9">
    <source>
        <dbReference type="PROSITE" id="PS50041"/>
    </source>
</evidence>
<dbReference type="PROSITE" id="PS50041">
    <property type="entry name" value="C_TYPE_LECTIN_2"/>
    <property type="match status" value="1"/>
</dbReference>
<evidence type="ECO:0000313" key="11">
    <source>
        <dbReference type="Proteomes" id="UP000230750"/>
    </source>
</evidence>
<dbReference type="EMBL" id="MRZV01000950">
    <property type="protein sequence ID" value="PIK42238.1"/>
    <property type="molecule type" value="Genomic_DNA"/>
</dbReference>
<evidence type="ECO:0000256" key="6">
    <source>
        <dbReference type="ARBA" id="ARBA00023170"/>
    </source>
</evidence>
<dbReference type="SUPFAM" id="SSF53822">
    <property type="entry name" value="Periplasmic binding protein-like I"/>
    <property type="match status" value="1"/>
</dbReference>
<dbReference type="PRINTS" id="PR01176">
    <property type="entry name" value="GABABRECEPTR"/>
</dbReference>
<dbReference type="InterPro" id="IPR002455">
    <property type="entry name" value="GPCR3_GABA-B"/>
</dbReference>
<accession>A0A2G8K2K4</accession>
<evidence type="ECO:0000256" key="5">
    <source>
        <dbReference type="ARBA" id="ARBA00023136"/>
    </source>
</evidence>
<keyword evidence="4" id="KW-0297">G-protein coupled receptor</keyword>
<dbReference type="AlphaFoldDB" id="A0A2G8K2K4"/>
<dbReference type="PANTHER" id="PTHR10519">
    <property type="entry name" value="GABA-B RECEPTOR"/>
    <property type="match status" value="1"/>
</dbReference>
<dbReference type="InterPro" id="IPR001304">
    <property type="entry name" value="C-type_lectin-like"/>
</dbReference>
<evidence type="ECO:0000256" key="7">
    <source>
        <dbReference type="ARBA" id="ARBA00023180"/>
    </source>
</evidence>
<reference evidence="10 11" key="1">
    <citation type="journal article" date="2017" name="PLoS Biol.">
        <title>The sea cucumber genome provides insights into morphological evolution and visceral regeneration.</title>
        <authorList>
            <person name="Zhang X."/>
            <person name="Sun L."/>
            <person name="Yuan J."/>
            <person name="Sun Y."/>
            <person name="Gao Y."/>
            <person name="Zhang L."/>
            <person name="Li S."/>
            <person name="Dai H."/>
            <person name="Hamel J.F."/>
            <person name="Liu C."/>
            <person name="Yu Y."/>
            <person name="Liu S."/>
            <person name="Lin W."/>
            <person name="Guo K."/>
            <person name="Jin S."/>
            <person name="Xu P."/>
            <person name="Storey K.B."/>
            <person name="Huan P."/>
            <person name="Zhang T."/>
            <person name="Zhou Y."/>
            <person name="Zhang J."/>
            <person name="Lin C."/>
            <person name="Li X."/>
            <person name="Xing L."/>
            <person name="Huo D."/>
            <person name="Sun M."/>
            <person name="Wang L."/>
            <person name="Mercier A."/>
            <person name="Li F."/>
            <person name="Yang H."/>
            <person name="Xiang J."/>
        </authorList>
    </citation>
    <scope>NUCLEOTIDE SEQUENCE [LARGE SCALE GENOMIC DNA]</scope>
    <source>
        <strain evidence="10">Shaxun</strain>
        <tissue evidence="10">Muscle</tissue>
    </source>
</reference>
<protein>
    <recommendedName>
        <fullName evidence="9">C-type lectin domain-containing protein</fullName>
    </recommendedName>
</protein>
<evidence type="ECO:0000256" key="8">
    <source>
        <dbReference type="ARBA" id="ARBA00023224"/>
    </source>
</evidence>
<comment type="subcellular location">
    <subcellularLocation>
        <location evidence="1">Membrane</location>
    </subcellularLocation>
</comment>
<dbReference type="STRING" id="307972.A0A2G8K2K4"/>